<accession>A0A953NC77</accession>
<dbReference type="GO" id="GO:0000287">
    <property type="term" value="F:magnesium ion binding"/>
    <property type="evidence" value="ECO:0007669"/>
    <property type="project" value="TreeGrafter"/>
</dbReference>
<evidence type="ECO:0000313" key="5">
    <source>
        <dbReference type="EMBL" id="MBZ1350581.1"/>
    </source>
</evidence>
<dbReference type="PANTHER" id="PTHR13794:SF58">
    <property type="entry name" value="MITOCHONDRIAL ENOLASE SUPERFAMILY MEMBER 1"/>
    <property type="match status" value="1"/>
</dbReference>
<evidence type="ECO:0000256" key="2">
    <source>
        <dbReference type="ARBA" id="ARBA00022723"/>
    </source>
</evidence>
<dbReference type="SFLD" id="SFLDS00001">
    <property type="entry name" value="Enolase"/>
    <property type="match status" value="1"/>
</dbReference>
<dbReference type="CDD" id="cd03329">
    <property type="entry name" value="MR_like_4"/>
    <property type="match status" value="1"/>
</dbReference>
<dbReference type="InterPro" id="IPR013342">
    <property type="entry name" value="Mandelate_racemase_C"/>
</dbReference>
<proteinExistence type="predicted"/>
<keyword evidence="2" id="KW-0479">Metal-binding</keyword>
<dbReference type="GO" id="GO:0016836">
    <property type="term" value="F:hydro-lyase activity"/>
    <property type="evidence" value="ECO:0007669"/>
    <property type="project" value="TreeGrafter"/>
</dbReference>
<dbReference type="InterPro" id="IPR036849">
    <property type="entry name" value="Enolase-like_C_sf"/>
</dbReference>
<dbReference type="AlphaFoldDB" id="A0A953NC77"/>
<evidence type="ECO:0000259" key="4">
    <source>
        <dbReference type="SMART" id="SM00922"/>
    </source>
</evidence>
<evidence type="ECO:0000313" key="6">
    <source>
        <dbReference type="Proteomes" id="UP000739565"/>
    </source>
</evidence>
<dbReference type="SUPFAM" id="SSF54826">
    <property type="entry name" value="Enolase N-terminal domain-like"/>
    <property type="match status" value="1"/>
</dbReference>
<dbReference type="PANTHER" id="PTHR13794">
    <property type="entry name" value="ENOLASE SUPERFAMILY, MANDELATE RACEMASE"/>
    <property type="match status" value="1"/>
</dbReference>
<feature type="domain" description="Mandelate racemase/muconate lactonizing enzyme C-terminal" evidence="4">
    <location>
        <begin position="142"/>
        <end position="238"/>
    </location>
</feature>
<dbReference type="EMBL" id="JAHXRI010000006">
    <property type="protein sequence ID" value="MBZ1350581.1"/>
    <property type="molecule type" value="Genomic_DNA"/>
</dbReference>
<dbReference type="SFLD" id="SFLDG00179">
    <property type="entry name" value="mandelate_racemase"/>
    <property type="match status" value="1"/>
</dbReference>
<dbReference type="InterPro" id="IPR029017">
    <property type="entry name" value="Enolase-like_N"/>
</dbReference>
<comment type="cofactor">
    <cofactor evidence="1">
        <name>Mg(2+)</name>
        <dbReference type="ChEBI" id="CHEBI:18420"/>
    </cofactor>
</comment>
<protein>
    <submittedName>
        <fullName evidence="5">Mandelate racemase family protein</fullName>
    </submittedName>
</protein>
<gene>
    <name evidence="5" type="ORF">KZZ10_07960</name>
</gene>
<dbReference type="Pfam" id="PF02746">
    <property type="entry name" value="MR_MLE_N"/>
    <property type="match status" value="1"/>
</dbReference>
<name>A0A953NC77_9BURK</name>
<dbReference type="Gene3D" id="3.30.390.10">
    <property type="entry name" value="Enolase-like, N-terminal domain"/>
    <property type="match status" value="1"/>
</dbReference>
<dbReference type="GO" id="GO:0016052">
    <property type="term" value="P:carbohydrate catabolic process"/>
    <property type="evidence" value="ECO:0007669"/>
    <property type="project" value="TreeGrafter"/>
</dbReference>
<dbReference type="Pfam" id="PF13378">
    <property type="entry name" value="MR_MLE_C"/>
    <property type="match status" value="1"/>
</dbReference>
<dbReference type="Gene3D" id="3.20.20.120">
    <property type="entry name" value="Enolase-like C-terminal domain"/>
    <property type="match status" value="1"/>
</dbReference>
<evidence type="ECO:0000256" key="3">
    <source>
        <dbReference type="ARBA" id="ARBA00022842"/>
    </source>
</evidence>
<sequence>MKIQDVTLTLFSWDDIPSTSYGAHTGRFAGGSKLGLLAITTDQGVTGHAFLGSAFFPADMDGASLIRYLKPILLQQNPLDRERLYKAMWKRVRTTTARCIGAVDVALWDIAGKVANLPIHQLLGSYRDHVPAYISSAVLSSPQAYADEAQHYKALNLAAYKIHPPQVWREDIKVCEAVRNAVGDDYVLMLDSVWSYDYPAALRVGKVIEELDFYWYEDPLADADIYNYVELKKHLSIPIMATEYPAGGLDSYAPWIKERATDFLRGDVAVKGGITTLMKTAHLAEAFHLNYEVHHGGNSLNNFANLHVIMALQNTELFEVLLPSESQKYGLLQDIEIDAQGMVHAPTGPGLGAQIDFELIKRKTLGVLS</sequence>
<dbReference type="SMART" id="SM00922">
    <property type="entry name" value="MR_MLE"/>
    <property type="match status" value="1"/>
</dbReference>
<dbReference type="SUPFAM" id="SSF51604">
    <property type="entry name" value="Enolase C-terminal domain-like"/>
    <property type="match status" value="1"/>
</dbReference>
<evidence type="ECO:0000256" key="1">
    <source>
        <dbReference type="ARBA" id="ARBA00001946"/>
    </source>
</evidence>
<dbReference type="RefSeq" id="WP_259660953.1">
    <property type="nucleotide sequence ID" value="NZ_JAHXRI010000006.1"/>
</dbReference>
<comment type="caution">
    <text evidence="5">The sequence shown here is derived from an EMBL/GenBank/DDBJ whole genome shotgun (WGS) entry which is preliminary data.</text>
</comment>
<keyword evidence="6" id="KW-1185">Reference proteome</keyword>
<reference evidence="5" key="1">
    <citation type="submission" date="2021-07" db="EMBL/GenBank/DDBJ databases">
        <title>New genus and species of the family Alcaligenaceae.</title>
        <authorList>
            <person name="Hahn M.W."/>
        </authorList>
    </citation>
    <scope>NUCLEOTIDE SEQUENCE</scope>
    <source>
        <strain evidence="5">LF4-65</strain>
    </source>
</reference>
<keyword evidence="3" id="KW-0460">Magnesium</keyword>
<organism evidence="5 6">
    <name type="scientific">Zwartia hollandica</name>
    <dbReference type="NCBI Taxonomy" id="324606"/>
    <lineage>
        <taxon>Bacteria</taxon>
        <taxon>Pseudomonadati</taxon>
        <taxon>Pseudomonadota</taxon>
        <taxon>Betaproteobacteria</taxon>
        <taxon>Burkholderiales</taxon>
        <taxon>Alcaligenaceae</taxon>
        <taxon>Zwartia</taxon>
    </lineage>
</organism>
<dbReference type="Proteomes" id="UP000739565">
    <property type="component" value="Unassembled WGS sequence"/>
</dbReference>
<dbReference type="InterPro" id="IPR029065">
    <property type="entry name" value="Enolase_C-like"/>
</dbReference>
<dbReference type="InterPro" id="IPR046945">
    <property type="entry name" value="RHMD-like"/>
</dbReference>
<dbReference type="InterPro" id="IPR013341">
    <property type="entry name" value="Mandelate_racemase_N_dom"/>
</dbReference>